<feature type="region of interest" description="Disordered" evidence="1">
    <location>
        <begin position="257"/>
        <end position="276"/>
    </location>
</feature>
<dbReference type="Pfam" id="PF05593">
    <property type="entry name" value="RHS_repeat"/>
    <property type="match status" value="1"/>
</dbReference>
<dbReference type="InterPro" id="IPR031325">
    <property type="entry name" value="RHS_repeat"/>
</dbReference>
<dbReference type="Proteomes" id="UP001058860">
    <property type="component" value="Chromosome"/>
</dbReference>
<proteinExistence type="predicted"/>
<gene>
    <name evidence="2" type="ORF">LRS13_07625</name>
</gene>
<evidence type="ECO:0000313" key="3">
    <source>
        <dbReference type="Proteomes" id="UP001058860"/>
    </source>
</evidence>
<accession>A0ABY5PL75</accession>
<dbReference type="RefSeq" id="WP_353865842.1">
    <property type="nucleotide sequence ID" value="NZ_CP088295.1"/>
</dbReference>
<evidence type="ECO:0000313" key="2">
    <source>
        <dbReference type="EMBL" id="UUY05381.1"/>
    </source>
</evidence>
<dbReference type="Gene3D" id="2.180.10.10">
    <property type="entry name" value="RHS repeat-associated core"/>
    <property type="match status" value="1"/>
</dbReference>
<name>A0ABY5PL75_9ACTN</name>
<dbReference type="NCBIfam" id="TIGR01643">
    <property type="entry name" value="YD_repeat_2x"/>
    <property type="match status" value="1"/>
</dbReference>
<reference evidence="3" key="1">
    <citation type="submission" date="2021-11" db="EMBL/GenBank/DDBJ databases">
        <title>Cultivation dependent microbiological survey of springs from the worlds oldest radium mine currently devoted to the extraction of radon-saturated water.</title>
        <authorList>
            <person name="Kapinusova G."/>
            <person name="Smrhova T."/>
            <person name="Strejcek M."/>
            <person name="Suman J."/>
            <person name="Jani K."/>
            <person name="Pajer P."/>
            <person name="Uhlik O."/>
        </authorList>
    </citation>
    <scope>NUCLEOTIDE SEQUENCE [LARGE SCALE GENOMIC DNA]</scope>
    <source>
        <strain evidence="3">J379</strain>
    </source>
</reference>
<keyword evidence="3" id="KW-1185">Reference proteome</keyword>
<organism evidence="2 3">
    <name type="scientific">Svornostia abyssi</name>
    <dbReference type="NCBI Taxonomy" id="2898438"/>
    <lineage>
        <taxon>Bacteria</taxon>
        <taxon>Bacillati</taxon>
        <taxon>Actinomycetota</taxon>
        <taxon>Thermoleophilia</taxon>
        <taxon>Solirubrobacterales</taxon>
        <taxon>Baekduiaceae</taxon>
        <taxon>Svornostia</taxon>
    </lineage>
</organism>
<sequence length="276" mass="31102">MPDRSEPFLAERVWAHPTGLTSDSITTTTEVDDAGRPVRTTYSDGGSETYTYDDEGRLIEIDEHKSLWATVDGFVQRWHSGGRLRIEHDDDGPVRILGPGEVVWERCEEPWPDLLRRGVDSLVERCIAAVELATAEETPEVFCLAITYVLDGELGGLTVNLGLEEDRQEALEEDDPEELPQALWSPESAEFGLLEVEPDDDLDHLLLREAALNDPSEAQRHVLTEVARPARRPRVGRPVRAHRGLRGVRRRARRRLRREGRVGPRGQPARARCRVG</sequence>
<evidence type="ECO:0000256" key="1">
    <source>
        <dbReference type="SAM" id="MobiDB-lite"/>
    </source>
</evidence>
<dbReference type="EMBL" id="CP088295">
    <property type="protein sequence ID" value="UUY05381.1"/>
    <property type="molecule type" value="Genomic_DNA"/>
</dbReference>
<dbReference type="InterPro" id="IPR006530">
    <property type="entry name" value="YD"/>
</dbReference>
<protein>
    <submittedName>
        <fullName evidence="2">RHS repeat protein</fullName>
    </submittedName>
</protein>